<dbReference type="PANTHER" id="PTHR33991">
    <property type="entry name" value="DNA REPAIR PROTEIN RECO"/>
    <property type="match status" value="1"/>
</dbReference>
<proteinExistence type="inferred from homology"/>
<gene>
    <name evidence="8 10" type="primary">recO</name>
    <name evidence="10" type="ORF">CleRT_03280</name>
</gene>
<keyword evidence="11" id="KW-1185">Reference proteome</keyword>
<dbReference type="Pfam" id="PF02565">
    <property type="entry name" value="RecO_C"/>
    <property type="match status" value="1"/>
</dbReference>
<protein>
    <recommendedName>
        <fullName evidence="3 8">DNA repair protein RecO</fullName>
    </recommendedName>
    <alternativeName>
        <fullName evidence="7 8">Recombination protein O</fullName>
    </alternativeName>
</protein>
<sequence>MIHRIVLEPAFILHRRPYSNTSLILELLTLNYGRISALARSARGLKSRYKGKLELFFPLLVSWSGRRDLKFLGDSELNGMPYLLEGESLLCGFYLNELVLRLLHPDDPDYYLFPHYQNALDQLSKGHIEASLRSFEKRLLEELGYGLPLGYDVKRNAPFEEDQFYQYIPERGFLLCEKSGELNVFSGKSLLALREEVFSNVELLKEIKRLMRLALGRLLGKIPLKTRELLR</sequence>
<evidence type="ECO:0000256" key="3">
    <source>
        <dbReference type="ARBA" id="ARBA00021310"/>
    </source>
</evidence>
<feature type="domain" description="DNA replication/recombination mediator RecO N-terminal" evidence="9">
    <location>
        <begin position="7"/>
        <end position="77"/>
    </location>
</feature>
<dbReference type="NCBIfam" id="TIGR00613">
    <property type="entry name" value="reco"/>
    <property type="match status" value="1"/>
</dbReference>
<organism evidence="10 11">
    <name type="scientific">Candidatus Coxiella mudrowiae</name>
    <dbReference type="NCBI Taxonomy" id="2054173"/>
    <lineage>
        <taxon>Bacteria</taxon>
        <taxon>Pseudomonadati</taxon>
        <taxon>Pseudomonadota</taxon>
        <taxon>Gammaproteobacteria</taxon>
        <taxon>Legionellales</taxon>
        <taxon>Coxiellaceae</taxon>
        <taxon>Coxiella</taxon>
    </lineage>
</organism>
<keyword evidence="4 8" id="KW-0227">DNA damage</keyword>
<dbReference type="Gene3D" id="1.20.1440.120">
    <property type="entry name" value="Recombination protein O, C-terminal domain"/>
    <property type="match status" value="1"/>
</dbReference>
<comment type="similarity">
    <text evidence="2 8">Belongs to the RecO family.</text>
</comment>
<dbReference type="InterPro" id="IPR042242">
    <property type="entry name" value="RecO_C"/>
</dbReference>
<dbReference type="InterPro" id="IPR012340">
    <property type="entry name" value="NA-bd_OB-fold"/>
</dbReference>
<accession>A0ABM5UTM8</accession>
<keyword evidence="6 8" id="KW-0234">DNA repair</keyword>
<dbReference type="EMBL" id="CP011126">
    <property type="protein sequence ID" value="AKQ33305.1"/>
    <property type="molecule type" value="Genomic_DNA"/>
</dbReference>
<evidence type="ECO:0000256" key="6">
    <source>
        <dbReference type="ARBA" id="ARBA00023204"/>
    </source>
</evidence>
<evidence type="ECO:0000313" key="11">
    <source>
        <dbReference type="Proteomes" id="UP000063965"/>
    </source>
</evidence>
<evidence type="ECO:0000256" key="8">
    <source>
        <dbReference type="HAMAP-Rule" id="MF_00201"/>
    </source>
</evidence>
<evidence type="ECO:0000259" key="9">
    <source>
        <dbReference type="Pfam" id="PF11967"/>
    </source>
</evidence>
<comment type="function">
    <text evidence="1 8">Involved in DNA repair and RecF pathway recombination.</text>
</comment>
<name>A0ABM5UTM8_9COXI</name>
<dbReference type="InterPro" id="IPR022572">
    <property type="entry name" value="DNA_rep/recomb_RecO_N"/>
</dbReference>
<dbReference type="InterPro" id="IPR037278">
    <property type="entry name" value="ARFGAP/RecO"/>
</dbReference>
<reference evidence="10 11" key="1">
    <citation type="journal article" date="2015" name="Genome Biol. Evol.">
        <title>Distinctive Genome Reduction Rates Revealed by Genomic Analyses of Two Coxiella-Like Endosymbionts in Ticks.</title>
        <authorList>
            <person name="Gottlieb Y."/>
            <person name="Lalzar I."/>
            <person name="Klasson L."/>
        </authorList>
    </citation>
    <scope>NUCLEOTIDE SEQUENCE [LARGE SCALE GENOMIC DNA]</scope>
    <source>
        <strain evidence="10 11">CRt</strain>
    </source>
</reference>
<evidence type="ECO:0000313" key="10">
    <source>
        <dbReference type="EMBL" id="AKQ33305.1"/>
    </source>
</evidence>
<dbReference type="SUPFAM" id="SSF50249">
    <property type="entry name" value="Nucleic acid-binding proteins"/>
    <property type="match status" value="1"/>
</dbReference>
<dbReference type="InterPro" id="IPR003717">
    <property type="entry name" value="RecO"/>
</dbReference>
<keyword evidence="5 8" id="KW-0233">DNA recombination</keyword>
<dbReference type="PANTHER" id="PTHR33991:SF1">
    <property type="entry name" value="DNA REPAIR PROTEIN RECO"/>
    <property type="match status" value="1"/>
</dbReference>
<dbReference type="RefSeq" id="WP_048874957.1">
    <property type="nucleotide sequence ID" value="NZ_CP011126.1"/>
</dbReference>
<evidence type="ECO:0000256" key="2">
    <source>
        <dbReference type="ARBA" id="ARBA00007452"/>
    </source>
</evidence>
<dbReference type="Gene3D" id="2.40.50.140">
    <property type="entry name" value="Nucleic acid-binding proteins"/>
    <property type="match status" value="1"/>
</dbReference>
<dbReference type="Pfam" id="PF11967">
    <property type="entry name" value="RecO_N"/>
    <property type="match status" value="1"/>
</dbReference>
<evidence type="ECO:0000256" key="4">
    <source>
        <dbReference type="ARBA" id="ARBA00022763"/>
    </source>
</evidence>
<evidence type="ECO:0000256" key="5">
    <source>
        <dbReference type="ARBA" id="ARBA00023172"/>
    </source>
</evidence>
<dbReference type="HAMAP" id="MF_00201">
    <property type="entry name" value="RecO"/>
    <property type="match status" value="1"/>
</dbReference>
<evidence type="ECO:0000256" key="7">
    <source>
        <dbReference type="ARBA" id="ARBA00033409"/>
    </source>
</evidence>
<dbReference type="Proteomes" id="UP000063965">
    <property type="component" value="Chromosome"/>
</dbReference>
<dbReference type="SUPFAM" id="SSF57863">
    <property type="entry name" value="ArfGap/RecO-like zinc finger"/>
    <property type="match status" value="1"/>
</dbReference>
<evidence type="ECO:0000256" key="1">
    <source>
        <dbReference type="ARBA" id="ARBA00003065"/>
    </source>
</evidence>